<organism evidence="2 3">
    <name type="scientific">Claviceps pusilla</name>
    <dbReference type="NCBI Taxonomy" id="123648"/>
    <lineage>
        <taxon>Eukaryota</taxon>
        <taxon>Fungi</taxon>
        <taxon>Dikarya</taxon>
        <taxon>Ascomycota</taxon>
        <taxon>Pezizomycotina</taxon>
        <taxon>Sordariomycetes</taxon>
        <taxon>Hypocreomycetidae</taxon>
        <taxon>Hypocreales</taxon>
        <taxon>Clavicipitaceae</taxon>
        <taxon>Claviceps</taxon>
    </lineage>
</organism>
<keyword evidence="1" id="KW-0812">Transmembrane</keyword>
<evidence type="ECO:0000313" key="3">
    <source>
        <dbReference type="Proteomes" id="UP000748025"/>
    </source>
</evidence>
<dbReference type="AlphaFoldDB" id="A0A9P7SZF6"/>
<comment type="caution">
    <text evidence="2">The sequence shown here is derived from an EMBL/GenBank/DDBJ whole genome shotgun (WGS) entry which is preliminary data.</text>
</comment>
<dbReference type="OrthoDB" id="5130140at2759"/>
<sequence length="236" mass="26248">MAQPSPVDIANGPEGHGLRFLNEEWNDSISNGQPFTLKWNLLVGRPGPQLGLFKVRYPQNGIVVFDLVSNLTGPVDSVSYEWTPNELGKDELYTVWLSDGQPDHPNWTVSPPWIAKVQEPKSGLHWGPSMTIPLVCILATYAICLSIHLWYRHRKGAKREQEDGDAIPHQDVSRKNLVKPTEPAISVESLAETKQDNGLKFKPSIWLIMPSRGTSSIMTEPTAADIPISRTSTSFV</sequence>
<feature type="transmembrane region" description="Helical" evidence="1">
    <location>
        <begin position="130"/>
        <end position="151"/>
    </location>
</feature>
<evidence type="ECO:0000256" key="1">
    <source>
        <dbReference type="SAM" id="Phobius"/>
    </source>
</evidence>
<name>A0A9P7SZF6_9HYPO</name>
<dbReference type="Proteomes" id="UP000748025">
    <property type="component" value="Unassembled WGS sequence"/>
</dbReference>
<protein>
    <submittedName>
        <fullName evidence="2">Uncharacterized protein</fullName>
    </submittedName>
</protein>
<keyword evidence="3" id="KW-1185">Reference proteome</keyword>
<gene>
    <name evidence="2" type="ORF">E4U43_007014</name>
</gene>
<evidence type="ECO:0000313" key="2">
    <source>
        <dbReference type="EMBL" id="KAG6014003.1"/>
    </source>
</evidence>
<dbReference type="EMBL" id="SRPW01000514">
    <property type="protein sequence ID" value="KAG6014003.1"/>
    <property type="molecule type" value="Genomic_DNA"/>
</dbReference>
<proteinExistence type="predicted"/>
<accession>A0A9P7SZF6</accession>
<reference evidence="2" key="1">
    <citation type="journal article" date="2020" name="bioRxiv">
        <title>Whole genome comparisons of ergot fungi reveals the divergence and evolution of species within the genus Claviceps are the result of varying mechanisms driving genome evolution and host range expansion.</title>
        <authorList>
            <person name="Wyka S.A."/>
            <person name="Mondo S.J."/>
            <person name="Liu M."/>
            <person name="Dettman J."/>
            <person name="Nalam V."/>
            <person name="Broders K.D."/>
        </authorList>
    </citation>
    <scope>NUCLEOTIDE SEQUENCE</scope>
    <source>
        <strain evidence="2">CCC 602</strain>
    </source>
</reference>
<keyword evidence="1" id="KW-0472">Membrane</keyword>
<keyword evidence="1" id="KW-1133">Transmembrane helix</keyword>